<feature type="compositionally biased region" description="Basic residues" evidence="1">
    <location>
        <begin position="39"/>
        <end position="48"/>
    </location>
</feature>
<sequence>MHNTTRTQRPTAPARSPSRRAAPSQPTTQRHRPQEQQHHHQHHQHQQHQHQQDRPNH</sequence>
<name>A0A8E2FAJ9_9PEZI</name>
<proteinExistence type="predicted"/>
<evidence type="ECO:0000313" key="2">
    <source>
        <dbReference type="EMBL" id="OCL13320.1"/>
    </source>
</evidence>
<keyword evidence="3" id="KW-1185">Reference proteome</keyword>
<feature type="non-terminal residue" evidence="2">
    <location>
        <position position="57"/>
    </location>
</feature>
<reference evidence="2 3" key="1">
    <citation type="journal article" date="2016" name="Nat. Commun.">
        <title>Ectomycorrhizal ecology is imprinted in the genome of the dominant symbiotic fungus Cenococcum geophilum.</title>
        <authorList>
            <consortium name="DOE Joint Genome Institute"/>
            <person name="Peter M."/>
            <person name="Kohler A."/>
            <person name="Ohm R.A."/>
            <person name="Kuo A."/>
            <person name="Krutzmann J."/>
            <person name="Morin E."/>
            <person name="Arend M."/>
            <person name="Barry K.W."/>
            <person name="Binder M."/>
            <person name="Choi C."/>
            <person name="Clum A."/>
            <person name="Copeland A."/>
            <person name="Grisel N."/>
            <person name="Haridas S."/>
            <person name="Kipfer T."/>
            <person name="LaButti K."/>
            <person name="Lindquist E."/>
            <person name="Lipzen A."/>
            <person name="Maire R."/>
            <person name="Meier B."/>
            <person name="Mihaltcheva S."/>
            <person name="Molinier V."/>
            <person name="Murat C."/>
            <person name="Poggeler S."/>
            <person name="Quandt C.A."/>
            <person name="Sperisen C."/>
            <person name="Tritt A."/>
            <person name="Tisserant E."/>
            <person name="Crous P.W."/>
            <person name="Henrissat B."/>
            <person name="Nehls U."/>
            <person name="Egli S."/>
            <person name="Spatafora J.W."/>
            <person name="Grigoriev I.V."/>
            <person name="Martin F.M."/>
        </authorList>
    </citation>
    <scope>NUCLEOTIDE SEQUENCE [LARGE SCALE GENOMIC DNA]</scope>
    <source>
        <strain evidence="2 3">CBS 207.34</strain>
    </source>
</reference>
<evidence type="ECO:0000256" key="1">
    <source>
        <dbReference type="SAM" id="MobiDB-lite"/>
    </source>
</evidence>
<evidence type="ECO:0000313" key="3">
    <source>
        <dbReference type="Proteomes" id="UP000250140"/>
    </source>
</evidence>
<protein>
    <submittedName>
        <fullName evidence="2">Uncharacterized protein</fullName>
    </submittedName>
</protein>
<accession>A0A8E2FAJ9</accession>
<dbReference type="Proteomes" id="UP000250140">
    <property type="component" value="Unassembled WGS sequence"/>
</dbReference>
<gene>
    <name evidence="2" type="ORF">AOQ84DRAFT_225745</name>
</gene>
<dbReference type="EMBL" id="KV748735">
    <property type="protein sequence ID" value="OCL13320.1"/>
    <property type="molecule type" value="Genomic_DNA"/>
</dbReference>
<feature type="region of interest" description="Disordered" evidence="1">
    <location>
        <begin position="1"/>
        <end position="57"/>
    </location>
</feature>
<organism evidence="2 3">
    <name type="scientific">Glonium stellatum</name>
    <dbReference type="NCBI Taxonomy" id="574774"/>
    <lineage>
        <taxon>Eukaryota</taxon>
        <taxon>Fungi</taxon>
        <taxon>Dikarya</taxon>
        <taxon>Ascomycota</taxon>
        <taxon>Pezizomycotina</taxon>
        <taxon>Dothideomycetes</taxon>
        <taxon>Pleosporomycetidae</taxon>
        <taxon>Gloniales</taxon>
        <taxon>Gloniaceae</taxon>
        <taxon>Glonium</taxon>
    </lineage>
</organism>
<feature type="compositionally biased region" description="Low complexity" evidence="1">
    <location>
        <begin position="1"/>
        <end position="28"/>
    </location>
</feature>
<dbReference type="AlphaFoldDB" id="A0A8E2FAJ9"/>